<accession>A0A4D6MMF0</accession>
<sequence>MDDEACDHLQSLWDEVKIFEFDLDWLECDVAFALGVKEKAAKVKKAKEDVDGLEIKIEILKTEVERARKELVQAKEEFEEHTQDHKLGYGGSTCTFIS</sequence>
<reference evidence="2 3" key="1">
    <citation type="submission" date="2019-04" db="EMBL/GenBank/DDBJ databases">
        <title>An improved genome assembly and genetic linkage map for asparagus bean, Vigna unguiculata ssp. sesquipedialis.</title>
        <authorList>
            <person name="Xia Q."/>
            <person name="Zhang R."/>
            <person name="Dong Y."/>
        </authorList>
    </citation>
    <scope>NUCLEOTIDE SEQUENCE [LARGE SCALE GENOMIC DNA]</scope>
    <source>
        <tissue evidence="2">Leaf</tissue>
    </source>
</reference>
<proteinExistence type="predicted"/>
<dbReference type="Proteomes" id="UP000501690">
    <property type="component" value="Linkage Group LG8"/>
</dbReference>
<evidence type="ECO:0000313" key="2">
    <source>
        <dbReference type="EMBL" id="QCE02740.1"/>
    </source>
</evidence>
<dbReference type="EMBL" id="CP039352">
    <property type="protein sequence ID" value="QCE02740.1"/>
    <property type="molecule type" value="Genomic_DNA"/>
</dbReference>
<keyword evidence="1" id="KW-0175">Coiled coil</keyword>
<keyword evidence="3" id="KW-1185">Reference proteome</keyword>
<protein>
    <submittedName>
        <fullName evidence="2">Uncharacterized protein</fullName>
    </submittedName>
</protein>
<feature type="coiled-coil region" evidence="1">
    <location>
        <begin position="36"/>
        <end position="84"/>
    </location>
</feature>
<organism evidence="2 3">
    <name type="scientific">Vigna unguiculata</name>
    <name type="common">Cowpea</name>
    <dbReference type="NCBI Taxonomy" id="3917"/>
    <lineage>
        <taxon>Eukaryota</taxon>
        <taxon>Viridiplantae</taxon>
        <taxon>Streptophyta</taxon>
        <taxon>Embryophyta</taxon>
        <taxon>Tracheophyta</taxon>
        <taxon>Spermatophyta</taxon>
        <taxon>Magnoliopsida</taxon>
        <taxon>eudicotyledons</taxon>
        <taxon>Gunneridae</taxon>
        <taxon>Pentapetalae</taxon>
        <taxon>rosids</taxon>
        <taxon>fabids</taxon>
        <taxon>Fabales</taxon>
        <taxon>Fabaceae</taxon>
        <taxon>Papilionoideae</taxon>
        <taxon>50 kb inversion clade</taxon>
        <taxon>NPAAA clade</taxon>
        <taxon>indigoferoid/millettioid clade</taxon>
        <taxon>Phaseoleae</taxon>
        <taxon>Vigna</taxon>
    </lineage>
</organism>
<name>A0A4D6MMF0_VIGUN</name>
<dbReference type="AlphaFoldDB" id="A0A4D6MMF0"/>
<evidence type="ECO:0000313" key="3">
    <source>
        <dbReference type="Proteomes" id="UP000501690"/>
    </source>
</evidence>
<gene>
    <name evidence="2" type="ORF">DEO72_LG8g755</name>
</gene>
<evidence type="ECO:0000256" key="1">
    <source>
        <dbReference type="SAM" id="Coils"/>
    </source>
</evidence>